<evidence type="ECO:0000313" key="2">
    <source>
        <dbReference type="EMBL" id="CAL1261446.1"/>
    </source>
</evidence>
<feature type="region of interest" description="Disordered" evidence="1">
    <location>
        <begin position="1"/>
        <end position="25"/>
    </location>
</feature>
<sequence length="72" mass="8090">MTASRREENPSGNHGEKMSMSKERAAGWEKNDLARFFGEKTALGNPGSLCDRRGWRPAFRPNKGNIRKVTVV</sequence>
<reference evidence="2 3" key="1">
    <citation type="submission" date="2024-04" db="EMBL/GenBank/DDBJ databases">
        <authorList>
            <person name="Rising A."/>
            <person name="Reimegard J."/>
            <person name="Sonavane S."/>
            <person name="Akerstrom W."/>
            <person name="Nylinder S."/>
            <person name="Hedman E."/>
            <person name="Kallberg Y."/>
        </authorList>
    </citation>
    <scope>NUCLEOTIDE SEQUENCE [LARGE SCALE GENOMIC DNA]</scope>
</reference>
<organism evidence="2 3">
    <name type="scientific">Larinioides sclopetarius</name>
    <dbReference type="NCBI Taxonomy" id="280406"/>
    <lineage>
        <taxon>Eukaryota</taxon>
        <taxon>Metazoa</taxon>
        <taxon>Ecdysozoa</taxon>
        <taxon>Arthropoda</taxon>
        <taxon>Chelicerata</taxon>
        <taxon>Arachnida</taxon>
        <taxon>Araneae</taxon>
        <taxon>Araneomorphae</taxon>
        <taxon>Entelegynae</taxon>
        <taxon>Araneoidea</taxon>
        <taxon>Araneidae</taxon>
        <taxon>Larinioides</taxon>
    </lineage>
</organism>
<dbReference type="Proteomes" id="UP001497382">
    <property type="component" value="Unassembled WGS sequence"/>
</dbReference>
<dbReference type="AlphaFoldDB" id="A0AAV1YRC3"/>
<proteinExistence type="predicted"/>
<keyword evidence="3" id="KW-1185">Reference proteome</keyword>
<protein>
    <submittedName>
        <fullName evidence="2">Uncharacterized protein</fullName>
    </submittedName>
</protein>
<evidence type="ECO:0000256" key="1">
    <source>
        <dbReference type="SAM" id="MobiDB-lite"/>
    </source>
</evidence>
<evidence type="ECO:0000313" key="3">
    <source>
        <dbReference type="Proteomes" id="UP001497382"/>
    </source>
</evidence>
<dbReference type="EMBL" id="CAXIEN010000002">
    <property type="protein sequence ID" value="CAL1261446.1"/>
    <property type="molecule type" value="Genomic_DNA"/>
</dbReference>
<comment type="caution">
    <text evidence="2">The sequence shown here is derived from an EMBL/GenBank/DDBJ whole genome shotgun (WGS) entry which is preliminary data.</text>
</comment>
<gene>
    <name evidence="2" type="ORF">LARSCL_LOCUS399</name>
</gene>
<accession>A0AAV1YRC3</accession>
<name>A0AAV1YRC3_9ARAC</name>